<reference evidence="2 3" key="2">
    <citation type="submission" date="2024-06" db="EMBL/GenBank/DDBJ databases">
        <title>Thioclava kandeliae sp. nov. from a rhizosphere soil sample of Kandelia candel in a mangrove.</title>
        <authorList>
            <person name="Mu T."/>
        </authorList>
    </citation>
    <scope>NUCLEOTIDE SEQUENCE [LARGE SCALE GENOMIC DNA]</scope>
    <source>
        <strain evidence="2 3">CPCC 100088</strain>
    </source>
</reference>
<dbReference type="Pfam" id="PF13403">
    <property type="entry name" value="Hint_2"/>
    <property type="match status" value="1"/>
</dbReference>
<name>A0ABV1SCF2_9RHOB</name>
<keyword evidence="3" id="KW-1185">Reference proteome</keyword>
<gene>
    <name evidence="2" type="ORF">VSX56_02295</name>
</gene>
<evidence type="ECO:0000313" key="2">
    <source>
        <dbReference type="EMBL" id="MER5170592.1"/>
    </source>
</evidence>
<sequence>MPTFGAWQLSDLAITGPDPFASNATAESDAVGATSFTISPSAAVQQVQLNDNDASFEDADSGQQLASGAIFDGVSWAAGDSVETEYSYIIRPSGSTDPADNITIYVLEYEGQVHGIASSERLFAGQSYDIVAIDSNDPVVAYSSMAICFAAGSLIATKQGPMPVDRLREGMRVQTMDNGYQPLRWSGRWLVNGRGANAPVRFATGVLGNSRPLLLSGQHRVLVRPERGPLKGEEILVAARALVGQPGITRAPCDRIHWVHLLFESHEVLFAEDARAESLLPGPSALGAVSPDTARFLREIRDADPMSTLPARPIVPTGKAARILRLKQTV</sequence>
<dbReference type="SUPFAM" id="SSF51294">
    <property type="entry name" value="Hedgehog/intein (Hint) domain"/>
    <property type="match status" value="1"/>
</dbReference>
<accession>A0ABV1SCF2</accession>
<proteinExistence type="predicted"/>
<comment type="caution">
    <text evidence="2">The sequence shown here is derived from an EMBL/GenBank/DDBJ whole genome shotgun (WGS) entry which is preliminary data.</text>
</comment>
<dbReference type="InterPro" id="IPR036844">
    <property type="entry name" value="Hint_dom_sf"/>
</dbReference>
<organism evidence="2 3">
    <name type="scientific">Thioclava kandeliae</name>
    <dbReference type="NCBI Taxonomy" id="3070818"/>
    <lineage>
        <taxon>Bacteria</taxon>
        <taxon>Pseudomonadati</taxon>
        <taxon>Pseudomonadota</taxon>
        <taxon>Alphaproteobacteria</taxon>
        <taxon>Rhodobacterales</taxon>
        <taxon>Paracoccaceae</taxon>
        <taxon>Thioclava</taxon>
    </lineage>
</organism>
<dbReference type="InterPro" id="IPR028992">
    <property type="entry name" value="Hedgehog/Intein_dom"/>
</dbReference>
<protein>
    <submittedName>
        <fullName evidence="2">Hint domain-containing protein</fullName>
    </submittedName>
</protein>
<feature type="domain" description="Hedgehog/Intein (Hint)" evidence="1">
    <location>
        <begin position="147"/>
        <end position="282"/>
    </location>
</feature>
<evidence type="ECO:0000313" key="3">
    <source>
        <dbReference type="Proteomes" id="UP001438953"/>
    </source>
</evidence>
<dbReference type="Proteomes" id="UP001438953">
    <property type="component" value="Unassembled WGS sequence"/>
</dbReference>
<reference evidence="2 3" key="1">
    <citation type="submission" date="2024-01" db="EMBL/GenBank/DDBJ databases">
        <authorList>
            <person name="Deng Y."/>
            <person name="Su J."/>
        </authorList>
    </citation>
    <scope>NUCLEOTIDE SEQUENCE [LARGE SCALE GENOMIC DNA]</scope>
    <source>
        <strain evidence="2 3">CPCC 100088</strain>
    </source>
</reference>
<dbReference type="RefSeq" id="WP_339112089.1">
    <property type="nucleotide sequence ID" value="NZ_JAYWLC010000001.1"/>
</dbReference>
<evidence type="ECO:0000259" key="1">
    <source>
        <dbReference type="Pfam" id="PF13403"/>
    </source>
</evidence>
<dbReference type="EMBL" id="JAYWLC010000001">
    <property type="protein sequence ID" value="MER5170592.1"/>
    <property type="molecule type" value="Genomic_DNA"/>
</dbReference>